<dbReference type="OrthoDB" id="5774191at2759"/>
<dbReference type="OMA" id="VCQTYYT"/>
<organism evidence="1 2">
    <name type="scientific">Litomosoides sigmodontis</name>
    <name type="common">Filarial nematode worm</name>
    <dbReference type="NCBI Taxonomy" id="42156"/>
    <lineage>
        <taxon>Eukaryota</taxon>
        <taxon>Metazoa</taxon>
        <taxon>Ecdysozoa</taxon>
        <taxon>Nematoda</taxon>
        <taxon>Chromadorea</taxon>
        <taxon>Rhabditida</taxon>
        <taxon>Spirurina</taxon>
        <taxon>Spiruromorpha</taxon>
        <taxon>Filarioidea</taxon>
        <taxon>Onchocercidae</taxon>
        <taxon>Litomosoides</taxon>
    </lineage>
</organism>
<gene>
    <name evidence="1" type="ORF">NLS_LOCUS6454</name>
</gene>
<name>A0A3P6V0M2_LITSI</name>
<accession>A0A3P6V0M2</accession>
<keyword evidence="2" id="KW-1185">Reference proteome</keyword>
<proteinExistence type="predicted"/>
<sequence>MDKRSFTAVHNEKMTFNRARVFDSLFRHSKVVRQCTLHKSSYAINNGLLQFKNDEENDQEKELQSKYVFRPRLPILIKNDHFDSPFQYDYDKICRECYSWDSEMNAVKTVWERLKPPPQEKAEDNVLVVGNLRSLPWASNEWCVERAFDCYRSRSDVTRIHLIIKYLEMLKKLPNLRIGIMLDMAHHIQQKALMERTRKLFELVCQTYYTGDLKRLIESDENAEPIVEYMHHVEQFEAEKRELLNITEQDIVTVAPGLYGSIQDFFRVYLASTYSLSVMCCALYQKNILYSVADKKYKSTKDQIAMPYEYPYNVPHLIFGNFDYRYSRTRRQFELHDLHILAFSVLPWYKDIPGTQGKFFSPKYERIHYPRAFF</sequence>
<dbReference type="Proteomes" id="UP000277928">
    <property type="component" value="Unassembled WGS sequence"/>
</dbReference>
<dbReference type="AlphaFoldDB" id="A0A3P6V0M2"/>
<dbReference type="EMBL" id="UYRX01000569">
    <property type="protein sequence ID" value="VDK83994.1"/>
    <property type="molecule type" value="Genomic_DNA"/>
</dbReference>
<reference evidence="1 2" key="1">
    <citation type="submission" date="2018-08" db="EMBL/GenBank/DDBJ databases">
        <authorList>
            <person name="Laetsch R D."/>
            <person name="Stevens L."/>
            <person name="Kumar S."/>
            <person name="Blaxter L. M."/>
        </authorList>
    </citation>
    <scope>NUCLEOTIDE SEQUENCE [LARGE SCALE GENOMIC DNA]</scope>
</reference>
<evidence type="ECO:0000313" key="1">
    <source>
        <dbReference type="EMBL" id="VDK83994.1"/>
    </source>
</evidence>
<protein>
    <submittedName>
        <fullName evidence="1">Uncharacterized protein</fullName>
    </submittedName>
</protein>
<evidence type="ECO:0000313" key="2">
    <source>
        <dbReference type="Proteomes" id="UP000277928"/>
    </source>
</evidence>